<protein>
    <submittedName>
        <fullName evidence="3">MBL fold metallo-hydrolase</fullName>
    </submittedName>
</protein>
<gene>
    <name evidence="3" type="ORF">ENQ20_09320</name>
</gene>
<reference evidence="3" key="1">
    <citation type="journal article" date="2020" name="mSystems">
        <title>Genome- and Community-Level Interaction Insights into Carbon Utilization and Element Cycling Functions of Hydrothermarchaeota in Hydrothermal Sediment.</title>
        <authorList>
            <person name="Zhou Z."/>
            <person name="Liu Y."/>
            <person name="Xu W."/>
            <person name="Pan J."/>
            <person name="Luo Z.H."/>
            <person name="Li M."/>
        </authorList>
    </citation>
    <scope>NUCLEOTIDE SEQUENCE [LARGE SCALE GENOMIC DNA]</scope>
    <source>
        <strain evidence="3">SpSt-289</strain>
    </source>
</reference>
<dbReference type="InterPro" id="IPR050855">
    <property type="entry name" value="NDM-1-like"/>
</dbReference>
<dbReference type="EMBL" id="DSMG01000092">
    <property type="protein sequence ID" value="HDX31678.1"/>
    <property type="molecule type" value="Genomic_DNA"/>
</dbReference>
<evidence type="ECO:0000313" key="3">
    <source>
        <dbReference type="EMBL" id="HDX31678.1"/>
    </source>
</evidence>
<comment type="caution">
    <text evidence="3">The sequence shown here is derived from an EMBL/GenBank/DDBJ whole genome shotgun (WGS) entry which is preliminary data.</text>
</comment>
<dbReference type="InterPro" id="IPR036866">
    <property type="entry name" value="RibonucZ/Hydroxyglut_hydro"/>
</dbReference>
<dbReference type="CDD" id="cd06262">
    <property type="entry name" value="metallo-hydrolase-like_MBL-fold"/>
    <property type="match status" value="1"/>
</dbReference>
<dbReference type="InterPro" id="IPR001279">
    <property type="entry name" value="Metallo-B-lactamas"/>
</dbReference>
<dbReference type="SUPFAM" id="SSF56281">
    <property type="entry name" value="Metallo-hydrolase/oxidoreductase"/>
    <property type="match status" value="1"/>
</dbReference>
<dbReference type="SMART" id="SM00849">
    <property type="entry name" value="Lactamase_B"/>
    <property type="match status" value="1"/>
</dbReference>
<organism evidence="3">
    <name type="scientific">Caldilinea aerophila</name>
    <dbReference type="NCBI Taxonomy" id="133453"/>
    <lineage>
        <taxon>Bacteria</taxon>
        <taxon>Bacillati</taxon>
        <taxon>Chloroflexota</taxon>
        <taxon>Caldilineae</taxon>
        <taxon>Caldilineales</taxon>
        <taxon>Caldilineaceae</taxon>
        <taxon>Caldilinea</taxon>
    </lineage>
</organism>
<name>A0A7C1FP69_9CHLR</name>
<evidence type="ECO:0000256" key="1">
    <source>
        <dbReference type="SAM" id="MobiDB-lite"/>
    </source>
</evidence>
<proteinExistence type="predicted"/>
<feature type="region of interest" description="Disordered" evidence="1">
    <location>
        <begin position="278"/>
        <end position="311"/>
    </location>
</feature>
<feature type="domain" description="Metallo-beta-lactamase" evidence="2">
    <location>
        <begin position="26"/>
        <end position="202"/>
    </location>
</feature>
<evidence type="ECO:0000259" key="2">
    <source>
        <dbReference type="SMART" id="SM00849"/>
    </source>
</evidence>
<sequence>MIHVEQHGSVTAIRMARSFLGRPLYWTAAYWLDGLLIDTGPVCTAHELVRVLDKTPVEQIAITHAHEDHIGGLPALLTRYPNARVYASRRSLSLIENPDLIGMQRYRQWVWGKPRPFTGARSLDEVEDVLRTPQFTLRVVETPGHSRDHVSYFEPTYRWLFCGDAFIGGRDVAWAPEFDMFAIVSSLRTMAALRPERLFPGSGNVRRTPLPELLGKINDLIRLANEVQKLEAKGHSVSEIVHMLFGGEPPIRRWTLGHFSAANLVHACRMYNDLTGKLNSSEQGRDPAGGHRDDLPDSSKRRFSDPGDLRR</sequence>
<dbReference type="PANTHER" id="PTHR42951">
    <property type="entry name" value="METALLO-BETA-LACTAMASE DOMAIN-CONTAINING"/>
    <property type="match status" value="1"/>
</dbReference>
<keyword evidence="3" id="KW-0378">Hydrolase</keyword>
<feature type="compositionally biased region" description="Basic and acidic residues" evidence="1">
    <location>
        <begin position="283"/>
        <end position="311"/>
    </location>
</feature>
<dbReference type="Pfam" id="PF00753">
    <property type="entry name" value="Lactamase_B"/>
    <property type="match status" value="1"/>
</dbReference>
<dbReference type="AlphaFoldDB" id="A0A7C1FP69"/>
<dbReference type="Gene3D" id="3.60.15.10">
    <property type="entry name" value="Ribonuclease Z/Hydroxyacylglutathione hydrolase-like"/>
    <property type="match status" value="1"/>
</dbReference>
<dbReference type="GO" id="GO:0016787">
    <property type="term" value="F:hydrolase activity"/>
    <property type="evidence" value="ECO:0007669"/>
    <property type="project" value="UniProtKB-KW"/>
</dbReference>
<accession>A0A7C1FP69</accession>